<dbReference type="AlphaFoldDB" id="K3ZIP5"/>
<dbReference type="InParanoid" id="K3ZIP5"/>
<dbReference type="PROSITE" id="PS50848">
    <property type="entry name" value="START"/>
    <property type="match status" value="1"/>
</dbReference>
<evidence type="ECO:0000259" key="3">
    <source>
        <dbReference type="PROSITE" id="PS50848"/>
    </source>
</evidence>
<dbReference type="Pfam" id="PF01852">
    <property type="entry name" value="START"/>
    <property type="match status" value="1"/>
</dbReference>
<dbReference type="Proteomes" id="UP000004995">
    <property type="component" value="Unassembled WGS sequence"/>
</dbReference>
<keyword evidence="5" id="KW-1185">Reference proteome</keyword>
<dbReference type="FunCoup" id="K3ZIP5">
    <property type="interactions" value="172"/>
</dbReference>
<feature type="compositionally biased region" description="Low complexity" evidence="2">
    <location>
        <begin position="135"/>
        <end position="149"/>
    </location>
</feature>
<dbReference type="PANTHER" id="PTHR19308">
    <property type="entry name" value="PHOSPHATIDYLCHOLINE TRANSFER PROTEIN"/>
    <property type="match status" value="1"/>
</dbReference>
<protein>
    <recommendedName>
        <fullName evidence="3">START domain-containing protein</fullName>
    </recommendedName>
</protein>
<proteinExistence type="predicted"/>
<dbReference type="Gramene" id="KQK94077">
    <property type="protein sequence ID" value="KQK94077"/>
    <property type="gene ID" value="SETIT_026447mg"/>
</dbReference>
<dbReference type="GO" id="GO:0008289">
    <property type="term" value="F:lipid binding"/>
    <property type="evidence" value="ECO:0007669"/>
    <property type="project" value="InterPro"/>
</dbReference>
<evidence type="ECO:0000313" key="4">
    <source>
        <dbReference type="EnsemblPlants" id="KQK94077"/>
    </source>
</evidence>
<evidence type="ECO:0000256" key="1">
    <source>
        <dbReference type="ARBA" id="ARBA00004123"/>
    </source>
</evidence>
<dbReference type="InterPro" id="IPR023393">
    <property type="entry name" value="START-like_dom_sf"/>
</dbReference>
<dbReference type="InterPro" id="IPR002913">
    <property type="entry name" value="START_lipid-bd_dom"/>
</dbReference>
<accession>K3ZIP5</accession>
<feature type="region of interest" description="Disordered" evidence="2">
    <location>
        <begin position="125"/>
        <end position="149"/>
    </location>
</feature>
<dbReference type="CDD" id="cd00177">
    <property type="entry name" value="START"/>
    <property type="match status" value="1"/>
</dbReference>
<dbReference type="HOGENOM" id="CLU_680430_0_0_1"/>
<dbReference type="STRING" id="4555.K3ZIP5"/>
<dbReference type="eggNOG" id="ENOG502QSJ8">
    <property type="taxonomic scope" value="Eukaryota"/>
</dbReference>
<feature type="domain" description="START" evidence="3">
    <location>
        <begin position="194"/>
        <end position="372"/>
    </location>
</feature>
<sequence length="405" mass="43171">MAVPSHSPPSPTVYPQWRRVHEAGRALPRFTPPPPLPLTAATLHVPQSLHLAPPPFHPLPLPAARSPLKTHLSTPANANLSPIKLLHFFPQISYQYLTGKLVSESMCSIFPSHSVVGISASQAQEEGGGFRSPESRASMSSSGSLTSPSAPVCSRSWSISEDSLRRYVSYASESCIQELLAASDSGRGAAGDGDDGWKVLVYQNGVEISKRRAGPAHVFRSRWLLQDVSPEQFMAAANAVDAAKQWESDQLVEASYIRELGEDLSIIHLKFGDASSTRRPARRRDLVVYERRQAMDDGTLVVAVASLPKEIAAGLLPPAKGGGSNPVGRGLLLQSGWVVEKLDDGDGGASCVVTYVVQLDPAAGWLPRCLVSRLNSKLVMIIAKLRRIAQATVPAAAGGGGGGEM</sequence>
<dbReference type="GO" id="GO:0005634">
    <property type="term" value="C:nucleus"/>
    <property type="evidence" value="ECO:0007669"/>
    <property type="project" value="UniProtKB-SubCell"/>
</dbReference>
<evidence type="ECO:0000313" key="5">
    <source>
        <dbReference type="Proteomes" id="UP000004995"/>
    </source>
</evidence>
<dbReference type="EnsemblPlants" id="KQK94077">
    <property type="protein sequence ID" value="KQK94077"/>
    <property type="gene ID" value="SETIT_026447mg"/>
</dbReference>
<reference evidence="4" key="2">
    <citation type="submission" date="2018-08" db="UniProtKB">
        <authorList>
            <consortium name="EnsemblPlants"/>
        </authorList>
    </citation>
    <scope>IDENTIFICATION</scope>
    <source>
        <strain evidence="4">Yugu1</strain>
    </source>
</reference>
<dbReference type="FunFam" id="3.30.530.20:FF:000029">
    <property type="entry name" value="START domain-containing protein 10"/>
    <property type="match status" value="1"/>
</dbReference>
<dbReference type="Gene3D" id="3.30.530.20">
    <property type="match status" value="1"/>
</dbReference>
<name>K3ZIP5_SETIT</name>
<dbReference type="InterPro" id="IPR051213">
    <property type="entry name" value="START_lipid_transfer"/>
</dbReference>
<reference evidence="5" key="1">
    <citation type="journal article" date="2012" name="Nat. Biotechnol.">
        <title>Reference genome sequence of the model plant Setaria.</title>
        <authorList>
            <person name="Bennetzen J.L."/>
            <person name="Schmutz J."/>
            <person name="Wang H."/>
            <person name="Percifield R."/>
            <person name="Hawkins J."/>
            <person name="Pontaroli A.C."/>
            <person name="Estep M."/>
            <person name="Feng L."/>
            <person name="Vaughn J.N."/>
            <person name="Grimwood J."/>
            <person name="Jenkins J."/>
            <person name="Barry K."/>
            <person name="Lindquist E."/>
            <person name="Hellsten U."/>
            <person name="Deshpande S."/>
            <person name="Wang X."/>
            <person name="Wu X."/>
            <person name="Mitros T."/>
            <person name="Triplett J."/>
            <person name="Yang X."/>
            <person name="Ye C.Y."/>
            <person name="Mauro-Herrera M."/>
            <person name="Wang L."/>
            <person name="Li P."/>
            <person name="Sharma M."/>
            <person name="Sharma R."/>
            <person name="Ronald P.C."/>
            <person name="Panaud O."/>
            <person name="Kellogg E.A."/>
            <person name="Brutnell T.P."/>
            <person name="Doust A.N."/>
            <person name="Tuskan G.A."/>
            <person name="Rokhsar D."/>
            <person name="Devos K.M."/>
        </authorList>
    </citation>
    <scope>NUCLEOTIDE SEQUENCE [LARGE SCALE GENOMIC DNA]</scope>
    <source>
        <strain evidence="5">cv. Yugu1</strain>
    </source>
</reference>
<organism evidence="4 5">
    <name type="scientific">Setaria italica</name>
    <name type="common">Foxtail millet</name>
    <name type="synonym">Panicum italicum</name>
    <dbReference type="NCBI Taxonomy" id="4555"/>
    <lineage>
        <taxon>Eukaryota</taxon>
        <taxon>Viridiplantae</taxon>
        <taxon>Streptophyta</taxon>
        <taxon>Embryophyta</taxon>
        <taxon>Tracheophyta</taxon>
        <taxon>Spermatophyta</taxon>
        <taxon>Magnoliopsida</taxon>
        <taxon>Liliopsida</taxon>
        <taxon>Poales</taxon>
        <taxon>Poaceae</taxon>
        <taxon>PACMAD clade</taxon>
        <taxon>Panicoideae</taxon>
        <taxon>Panicodae</taxon>
        <taxon>Paniceae</taxon>
        <taxon>Cenchrinae</taxon>
        <taxon>Setaria</taxon>
    </lineage>
</organism>
<dbReference type="GO" id="GO:0005737">
    <property type="term" value="C:cytoplasm"/>
    <property type="evidence" value="ECO:0007669"/>
    <property type="project" value="UniProtKB-ARBA"/>
</dbReference>
<dbReference type="PANTHER" id="PTHR19308:SF14">
    <property type="entry name" value="START DOMAIN-CONTAINING PROTEIN"/>
    <property type="match status" value="1"/>
</dbReference>
<comment type="subcellular location">
    <subcellularLocation>
        <location evidence="1">Nucleus</location>
    </subcellularLocation>
</comment>
<evidence type="ECO:0000256" key="2">
    <source>
        <dbReference type="SAM" id="MobiDB-lite"/>
    </source>
</evidence>
<dbReference type="EMBL" id="AGNK02004751">
    <property type="status" value="NOT_ANNOTATED_CDS"/>
    <property type="molecule type" value="Genomic_DNA"/>
</dbReference>
<dbReference type="SUPFAM" id="SSF55961">
    <property type="entry name" value="Bet v1-like"/>
    <property type="match status" value="1"/>
</dbReference>